<keyword evidence="2" id="KW-1003">Cell membrane</keyword>
<keyword evidence="4 6" id="KW-1133">Transmembrane helix</keyword>
<sequence>MHAKSSGLTNRTKRILAIAIKVAILVLVAWVLYHKLNNHRNLREFERLMRNLGSQTVAITLSVVVSLMVVNWLLEAVKWRYLCRYIEPITLWRAVQSVFCGLTWAVFTPNRIGEYGGRVLFLKPRKRIFGVVAMGVGALAQLVLVSVAGSLSIAWFANRFLGLDTIAGGAIWLLAVGYAGFFLLLYFNVAWINGWIKRIAFLRKFHRFFEILTRYSRRELLIVFLNSLARFVIFTSQYCILMLVIIPGIDFLPMLLLIFILFFVQAALPTLDLFDFGVRSVTASYLYAHITDQDLAVMAIASCIWFINLILPAILGSVFVLKINFFGDTAN</sequence>
<evidence type="ECO:0008006" key="9">
    <source>
        <dbReference type="Google" id="ProtNLM"/>
    </source>
</evidence>
<keyword evidence="8" id="KW-1185">Reference proteome</keyword>
<keyword evidence="5 6" id="KW-0472">Membrane</keyword>
<dbReference type="STRING" id="623281.SAMN05421747_10257"/>
<feature type="transmembrane region" description="Helical" evidence="6">
    <location>
        <begin position="15"/>
        <end position="33"/>
    </location>
</feature>
<dbReference type="Proteomes" id="UP000199577">
    <property type="component" value="Unassembled WGS sequence"/>
</dbReference>
<reference evidence="7 8" key="1">
    <citation type="submission" date="2016-10" db="EMBL/GenBank/DDBJ databases">
        <authorList>
            <person name="de Groot N.N."/>
        </authorList>
    </citation>
    <scope>NUCLEOTIDE SEQUENCE [LARGE SCALE GENOMIC DNA]</scope>
    <source>
        <strain evidence="7 8">DSM 22900</strain>
    </source>
</reference>
<proteinExistence type="predicted"/>
<evidence type="ECO:0000256" key="3">
    <source>
        <dbReference type="ARBA" id="ARBA00022692"/>
    </source>
</evidence>
<evidence type="ECO:0000256" key="1">
    <source>
        <dbReference type="ARBA" id="ARBA00004651"/>
    </source>
</evidence>
<evidence type="ECO:0000256" key="6">
    <source>
        <dbReference type="SAM" id="Phobius"/>
    </source>
</evidence>
<accession>A0A1I1EX35</accession>
<organism evidence="7 8">
    <name type="scientific">Parapedobacter composti</name>
    <dbReference type="NCBI Taxonomy" id="623281"/>
    <lineage>
        <taxon>Bacteria</taxon>
        <taxon>Pseudomonadati</taxon>
        <taxon>Bacteroidota</taxon>
        <taxon>Sphingobacteriia</taxon>
        <taxon>Sphingobacteriales</taxon>
        <taxon>Sphingobacteriaceae</taxon>
        <taxon>Parapedobacter</taxon>
    </lineage>
</organism>
<feature type="transmembrane region" description="Helical" evidence="6">
    <location>
        <begin position="89"/>
        <end position="107"/>
    </location>
</feature>
<feature type="transmembrane region" description="Helical" evidence="6">
    <location>
        <begin position="169"/>
        <end position="196"/>
    </location>
</feature>
<dbReference type="GO" id="GO:0005886">
    <property type="term" value="C:plasma membrane"/>
    <property type="evidence" value="ECO:0007669"/>
    <property type="project" value="UniProtKB-SubCell"/>
</dbReference>
<feature type="transmembrane region" description="Helical" evidence="6">
    <location>
        <begin position="54"/>
        <end position="74"/>
    </location>
</feature>
<gene>
    <name evidence="7" type="ORF">SAMN05421747_10257</name>
</gene>
<feature type="transmembrane region" description="Helical" evidence="6">
    <location>
        <begin position="295"/>
        <end position="321"/>
    </location>
</feature>
<feature type="transmembrane region" description="Helical" evidence="6">
    <location>
        <begin position="128"/>
        <end position="157"/>
    </location>
</feature>
<evidence type="ECO:0000313" key="8">
    <source>
        <dbReference type="Proteomes" id="UP000199577"/>
    </source>
</evidence>
<dbReference type="AlphaFoldDB" id="A0A1I1EX35"/>
<dbReference type="EMBL" id="FOLL01000002">
    <property type="protein sequence ID" value="SFB91212.1"/>
    <property type="molecule type" value="Genomic_DNA"/>
</dbReference>
<name>A0A1I1EX35_9SPHI</name>
<dbReference type="Pfam" id="PF03706">
    <property type="entry name" value="LPG_synthase_TM"/>
    <property type="match status" value="1"/>
</dbReference>
<evidence type="ECO:0000256" key="4">
    <source>
        <dbReference type="ARBA" id="ARBA00022989"/>
    </source>
</evidence>
<feature type="transmembrane region" description="Helical" evidence="6">
    <location>
        <begin position="220"/>
        <end position="246"/>
    </location>
</feature>
<keyword evidence="3 6" id="KW-0812">Transmembrane</keyword>
<evidence type="ECO:0000313" key="7">
    <source>
        <dbReference type="EMBL" id="SFB91212.1"/>
    </source>
</evidence>
<feature type="transmembrane region" description="Helical" evidence="6">
    <location>
        <begin position="252"/>
        <end position="274"/>
    </location>
</feature>
<protein>
    <recommendedName>
        <fullName evidence="9">Lysylphosphatidylglycerol synthase TM region</fullName>
    </recommendedName>
</protein>
<evidence type="ECO:0000256" key="2">
    <source>
        <dbReference type="ARBA" id="ARBA00022475"/>
    </source>
</evidence>
<evidence type="ECO:0000256" key="5">
    <source>
        <dbReference type="ARBA" id="ARBA00023136"/>
    </source>
</evidence>
<dbReference type="InterPro" id="IPR022791">
    <property type="entry name" value="L-PG_synthase/AglD"/>
</dbReference>
<comment type="subcellular location">
    <subcellularLocation>
        <location evidence="1">Cell membrane</location>
        <topology evidence="1">Multi-pass membrane protein</topology>
    </subcellularLocation>
</comment>